<protein>
    <submittedName>
        <fullName evidence="2">Uncharacterized protein</fullName>
    </submittedName>
</protein>
<accession>A0A9X2IVS3</accession>
<feature type="region of interest" description="Disordered" evidence="1">
    <location>
        <begin position="1"/>
        <end position="64"/>
    </location>
</feature>
<organism evidence="2 3">
    <name type="scientific">Rathayibacter rubneri</name>
    <dbReference type="NCBI Taxonomy" id="2950106"/>
    <lineage>
        <taxon>Bacteria</taxon>
        <taxon>Bacillati</taxon>
        <taxon>Actinomycetota</taxon>
        <taxon>Actinomycetes</taxon>
        <taxon>Micrococcales</taxon>
        <taxon>Microbacteriaceae</taxon>
        <taxon>Rathayibacter</taxon>
    </lineage>
</organism>
<dbReference type="AlphaFoldDB" id="A0A9X2IVS3"/>
<feature type="region of interest" description="Disordered" evidence="1">
    <location>
        <begin position="78"/>
        <end position="116"/>
    </location>
</feature>
<dbReference type="Proteomes" id="UP001155240">
    <property type="component" value="Unassembled WGS sequence"/>
</dbReference>
<sequence length="116" mass="11593">MARAEAAPATSRAARPAAITRRAAAHRRERVSSRSASTVSTVSASTPASPGHQASRGDGQLDTARAIDAIHQVGTAARRIATSAADGHSGASRQPTSPSPVASGAAGSASRFARIP</sequence>
<feature type="compositionally biased region" description="Low complexity" evidence="1">
    <location>
        <begin position="33"/>
        <end position="49"/>
    </location>
</feature>
<keyword evidence="3" id="KW-1185">Reference proteome</keyword>
<evidence type="ECO:0000256" key="1">
    <source>
        <dbReference type="SAM" id="MobiDB-lite"/>
    </source>
</evidence>
<dbReference type="EMBL" id="JAMRYM010000092">
    <property type="protein sequence ID" value="MCM6763904.1"/>
    <property type="molecule type" value="Genomic_DNA"/>
</dbReference>
<proteinExistence type="predicted"/>
<name>A0A9X2IVS3_9MICO</name>
<evidence type="ECO:0000313" key="2">
    <source>
        <dbReference type="EMBL" id="MCM6763904.1"/>
    </source>
</evidence>
<feature type="compositionally biased region" description="Low complexity" evidence="1">
    <location>
        <begin position="99"/>
        <end position="116"/>
    </location>
</feature>
<evidence type="ECO:0000313" key="3">
    <source>
        <dbReference type="Proteomes" id="UP001155240"/>
    </source>
</evidence>
<gene>
    <name evidence="2" type="ORF">NB037_15915</name>
</gene>
<feature type="compositionally biased region" description="Low complexity" evidence="1">
    <location>
        <begin position="1"/>
        <end position="22"/>
    </location>
</feature>
<comment type="caution">
    <text evidence="2">The sequence shown here is derived from an EMBL/GenBank/DDBJ whole genome shotgun (WGS) entry which is preliminary data.</text>
</comment>
<reference evidence="2" key="1">
    <citation type="submission" date="2022-06" db="EMBL/GenBank/DDBJ databases">
        <title>Whole genome shotgun sequencing (WGS) of Rathayibacter sp. ZW T2_19, isolated from stored onions (Allium cepa).</title>
        <authorList>
            <person name="Stoll D.A."/>
            <person name="Huch M."/>
        </authorList>
    </citation>
    <scope>NUCLEOTIDE SEQUENCE</scope>
    <source>
        <strain evidence="2">ZW T2_19</strain>
    </source>
</reference>